<evidence type="ECO:0000256" key="2">
    <source>
        <dbReference type="ARBA" id="ARBA00022833"/>
    </source>
</evidence>
<reference evidence="9 10" key="1">
    <citation type="journal article" date="2011" name="Proc. Natl. Acad. Sci. U.S.A.">
        <title>Genome and transcriptome analyses of the mountain pine beetle-fungal symbiont Grosmannia clavigera, a lodgepole pine pathogen.</title>
        <authorList>
            <person name="DiGuistini S."/>
            <person name="Wang Y."/>
            <person name="Liao N.Y."/>
            <person name="Taylor G."/>
            <person name="Tanguay P."/>
            <person name="Feau N."/>
            <person name="Henrissat B."/>
            <person name="Chan S.K."/>
            <person name="Hesse-Orce U."/>
            <person name="Alamouti S.M."/>
            <person name="Tsui C.K.M."/>
            <person name="Docking R.T."/>
            <person name="Levasseur A."/>
            <person name="Haridas S."/>
            <person name="Robertson G."/>
            <person name="Birol I."/>
            <person name="Holt R.A."/>
            <person name="Marra M.A."/>
            <person name="Hamelin R.C."/>
            <person name="Hirst M."/>
            <person name="Jones S.J.M."/>
            <person name="Bohlmann J."/>
            <person name="Breuil C."/>
        </authorList>
    </citation>
    <scope>NUCLEOTIDE SEQUENCE [LARGE SCALE GENOMIC DNA]</scope>
    <source>
        <strain evidence="10">kw1407 / UAMH 11150</strain>
    </source>
</reference>
<evidence type="ECO:0000256" key="5">
    <source>
        <dbReference type="ARBA" id="ARBA00023163"/>
    </source>
</evidence>
<dbReference type="GO" id="GO:0008270">
    <property type="term" value="F:zinc ion binding"/>
    <property type="evidence" value="ECO:0007669"/>
    <property type="project" value="InterPro"/>
</dbReference>
<protein>
    <submittedName>
        <fullName evidence="9">Acetamidase regulatory protein</fullName>
    </submittedName>
</protein>
<dbReference type="CDD" id="cd00067">
    <property type="entry name" value="GAL4"/>
    <property type="match status" value="1"/>
</dbReference>
<accession>F0XSW1</accession>
<dbReference type="InParanoid" id="F0XSW1"/>
<evidence type="ECO:0000256" key="6">
    <source>
        <dbReference type="ARBA" id="ARBA00023242"/>
    </source>
</evidence>
<dbReference type="SMART" id="SM00906">
    <property type="entry name" value="Fungal_trans"/>
    <property type="match status" value="1"/>
</dbReference>
<keyword evidence="1" id="KW-0479">Metal-binding</keyword>
<evidence type="ECO:0000256" key="3">
    <source>
        <dbReference type="ARBA" id="ARBA00023015"/>
    </source>
</evidence>
<gene>
    <name evidence="9" type="ORF">CMQ_5608</name>
</gene>
<dbReference type="Gene3D" id="4.10.240.10">
    <property type="entry name" value="Zn(2)-C6 fungal-type DNA-binding domain"/>
    <property type="match status" value="1"/>
</dbReference>
<dbReference type="OrthoDB" id="25391at2759"/>
<evidence type="ECO:0000256" key="4">
    <source>
        <dbReference type="ARBA" id="ARBA00023125"/>
    </source>
</evidence>
<dbReference type="GO" id="GO:0006351">
    <property type="term" value="P:DNA-templated transcription"/>
    <property type="evidence" value="ECO:0007669"/>
    <property type="project" value="InterPro"/>
</dbReference>
<dbReference type="CDD" id="cd12148">
    <property type="entry name" value="fungal_TF_MHR"/>
    <property type="match status" value="1"/>
</dbReference>
<keyword evidence="6" id="KW-0539">Nucleus</keyword>
<dbReference type="PANTHER" id="PTHR47171">
    <property type="entry name" value="FARA-RELATED"/>
    <property type="match status" value="1"/>
</dbReference>
<keyword evidence="4" id="KW-0238">DNA-binding</keyword>
<dbReference type="InterPro" id="IPR036864">
    <property type="entry name" value="Zn2-C6_fun-type_DNA-bd_sf"/>
</dbReference>
<dbReference type="GO" id="GO:0000981">
    <property type="term" value="F:DNA-binding transcription factor activity, RNA polymerase II-specific"/>
    <property type="evidence" value="ECO:0007669"/>
    <property type="project" value="InterPro"/>
</dbReference>
<dbReference type="SUPFAM" id="SSF57701">
    <property type="entry name" value="Zn2/Cys6 DNA-binding domain"/>
    <property type="match status" value="1"/>
</dbReference>
<sequence length="764" mass="81889">MRPVLQDGDQGPPDTSRDRVNLQSAPQDIKDFGRNARFRLSGQRPTVMDQHRRRQQRKACDVCRRRKVRCDIELQPGGRCSVCSKADIECRSTTQWAKPRRRTTGAADAGAGADVPIAVAPPKTGNDAPLQDMGSRHAVEASPESGPRAQGSVSGAASTADGDGGSSRWAARTLSTGSSTATKPQQQANGDGEAGSDKRSSGCRQEQLARSGLARFFKQGIGAGIWKVFDPTDFRIAYVGTAASNMAHLVDLHASHRQQPLSPAGTATAADPGGLGRALHYPYPPIRPPKSWKPSVQDWGFSLPQDLASDVSSFPVPEVRDALVAAYFRHIHPILPVVSMPEFLAAYSDASRSPPPLLLFQAVLMAGAHACDHPLVAADRHAVKSVLFRRAALLYHTRHETDRIHLMQAALLFTWHVGDGDTISGGPWYWAGIAVRIGCGMGAHRHNAALPTPEAAQYCRCWWTAFVCEVLSALETGRPCAVRAEDMDQMLPTDAVLTDAPAAGADVRGGASAAFLSRIVELCYIGLDILSANAPSRRLIVDMDGIDNRLGLWSLRAGIASTLSRGDGSAAAAAVATTDAVSYTAAEQCQLRMHYGLMLLHLHRSCRSQTPATPASPSVCSAAARAVITSLETLATLDGGLAGCHFASVSAVTAAAIQTAHEVHEAALARSFLIVITALEQLARLLRVAELLAKHWPNAQAICDVFQELHQEYETYVAQDLRGEQAIIPESQPDWNLLLAGVQMSRLSGGLASEQDWMNMPNMP</sequence>
<dbReference type="PANTHER" id="PTHR47171:SF4">
    <property type="entry name" value="ACETAMIDASE REGULATORY PROTEIN"/>
    <property type="match status" value="1"/>
</dbReference>
<evidence type="ECO:0000313" key="10">
    <source>
        <dbReference type="Proteomes" id="UP000007796"/>
    </source>
</evidence>
<dbReference type="AlphaFoldDB" id="F0XSW1"/>
<keyword evidence="2" id="KW-0862">Zinc</keyword>
<dbReference type="Pfam" id="PF00172">
    <property type="entry name" value="Zn_clus"/>
    <property type="match status" value="1"/>
</dbReference>
<dbReference type="InterPro" id="IPR001138">
    <property type="entry name" value="Zn2Cys6_DnaBD"/>
</dbReference>
<keyword evidence="5" id="KW-0804">Transcription</keyword>
<dbReference type="InterPro" id="IPR007219">
    <property type="entry name" value="XnlR_reg_dom"/>
</dbReference>
<feature type="region of interest" description="Disordered" evidence="7">
    <location>
        <begin position="1"/>
        <end position="35"/>
    </location>
</feature>
<feature type="compositionally biased region" description="Polar residues" evidence="7">
    <location>
        <begin position="173"/>
        <end position="189"/>
    </location>
</feature>
<feature type="domain" description="Zn(2)-C6 fungal-type" evidence="8">
    <location>
        <begin position="59"/>
        <end position="92"/>
    </location>
</feature>
<dbReference type="eggNOG" id="ENOG502SMJ2">
    <property type="taxonomic scope" value="Eukaryota"/>
</dbReference>
<dbReference type="RefSeq" id="XP_014168670.1">
    <property type="nucleotide sequence ID" value="XM_014313195.1"/>
</dbReference>
<evidence type="ECO:0000313" key="9">
    <source>
        <dbReference type="EMBL" id="EFW99187.1"/>
    </source>
</evidence>
<name>F0XSW1_GROCL</name>
<dbReference type="GeneID" id="25978949"/>
<evidence type="ECO:0000259" key="8">
    <source>
        <dbReference type="PROSITE" id="PS50048"/>
    </source>
</evidence>
<proteinExistence type="predicted"/>
<dbReference type="PROSITE" id="PS50048">
    <property type="entry name" value="ZN2_CY6_FUNGAL_2"/>
    <property type="match status" value="1"/>
</dbReference>
<evidence type="ECO:0000256" key="1">
    <source>
        <dbReference type="ARBA" id="ARBA00022723"/>
    </source>
</evidence>
<dbReference type="HOGENOM" id="CLU_006329_4_1_1"/>
<feature type="region of interest" description="Disordered" evidence="7">
    <location>
        <begin position="99"/>
        <end position="205"/>
    </location>
</feature>
<dbReference type="InterPro" id="IPR052073">
    <property type="entry name" value="Amide_Lactam_Regulators"/>
</dbReference>
<dbReference type="EMBL" id="GL629997">
    <property type="protein sequence ID" value="EFW99187.1"/>
    <property type="molecule type" value="Genomic_DNA"/>
</dbReference>
<feature type="compositionally biased region" description="Low complexity" evidence="7">
    <location>
        <begin position="151"/>
        <end position="161"/>
    </location>
</feature>
<organism evidence="10">
    <name type="scientific">Grosmannia clavigera (strain kw1407 / UAMH 11150)</name>
    <name type="common">Blue stain fungus</name>
    <name type="synonym">Graphiocladiella clavigera</name>
    <dbReference type="NCBI Taxonomy" id="655863"/>
    <lineage>
        <taxon>Eukaryota</taxon>
        <taxon>Fungi</taxon>
        <taxon>Dikarya</taxon>
        <taxon>Ascomycota</taxon>
        <taxon>Pezizomycotina</taxon>
        <taxon>Sordariomycetes</taxon>
        <taxon>Sordariomycetidae</taxon>
        <taxon>Ophiostomatales</taxon>
        <taxon>Ophiostomataceae</taxon>
        <taxon>Leptographium</taxon>
    </lineage>
</organism>
<feature type="compositionally biased region" description="Low complexity" evidence="7">
    <location>
        <begin position="105"/>
        <end position="122"/>
    </location>
</feature>
<dbReference type="GO" id="GO:0003677">
    <property type="term" value="F:DNA binding"/>
    <property type="evidence" value="ECO:0007669"/>
    <property type="project" value="UniProtKB-KW"/>
</dbReference>
<evidence type="ECO:0000256" key="7">
    <source>
        <dbReference type="SAM" id="MobiDB-lite"/>
    </source>
</evidence>
<dbReference type="SMART" id="SM00066">
    <property type="entry name" value="GAL4"/>
    <property type="match status" value="1"/>
</dbReference>
<keyword evidence="10" id="KW-1185">Reference proteome</keyword>
<dbReference type="PROSITE" id="PS00463">
    <property type="entry name" value="ZN2_CY6_FUNGAL_1"/>
    <property type="match status" value="1"/>
</dbReference>
<keyword evidence="3" id="KW-0805">Transcription regulation</keyword>
<dbReference type="Pfam" id="PF04082">
    <property type="entry name" value="Fungal_trans"/>
    <property type="match status" value="1"/>
</dbReference>
<dbReference type="Proteomes" id="UP000007796">
    <property type="component" value="Unassembled WGS sequence"/>
</dbReference>